<feature type="transmembrane region" description="Helical" evidence="8">
    <location>
        <begin position="225"/>
        <end position="244"/>
    </location>
</feature>
<name>A0A0E9LZ64_9BACT</name>
<dbReference type="GO" id="GO:0005886">
    <property type="term" value="C:plasma membrane"/>
    <property type="evidence" value="ECO:0007669"/>
    <property type="project" value="TreeGrafter"/>
</dbReference>
<evidence type="ECO:0000256" key="5">
    <source>
        <dbReference type="ARBA" id="ARBA00022989"/>
    </source>
</evidence>
<evidence type="ECO:0000313" key="10">
    <source>
        <dbReference type="Proteomes" id="UP000032900"/>
    </source>
</evidence>
<dbReference type="PANTHER" id="PTHR48086:SF7">
    <property type="entry name" value="SODIUM-SOLUTE SYMPORTER-RELATED"/>
    <property type="match status" value="1"/>
</dbReference>
<feature type="transmembrane region" description="Helical" evidence="8">
    <location>
        <begin position="197"/>
        <end position="219"/>
    </location>
</feature>
<dbReference type="PANTHER" id="PTHR48086">
    <property type="entry name" value="SODIUM/PROLINE SYMPORTER-RELATED"/>
    <property type="match status" value="1"/>
</dbReference>
<dbReference type="AlphaFoldDB" id="A0A0E9LZ64"/>
<feature type="transmembrane region" description="Helical" evidence="8">
    <location>
        <begin position="143"/>
        <end position="162"/>
    </location>
</feature>
<evidence type="ECO:0000256" key="7">
    <source>
        <dbReference type="RuleBase" id="RU362091"/>
    </source>
</evidence>
<dbReference type="InterPro" id="IPR038377">
    <property type="entry name" value="Na/Glc_symporter_sf"/>
</dbReference>
<evidence type="ECO:0000256" key="8">
    <source>
        <dbReference type="SAM" id="Phobius"/>
    </source>
</evidence>
<keyword evidence="6 8" id="KW-0472">Membrane</keyword>
<protein>
    <submittedName>
        <fullName evidence="9">Sodium-solute symporter</fullName>
    </submittedName>
</protein>
<dbReference type="Proteomes" id="UP000032900">
    <property type="component" value="Unassembled WGS sequence"/>
</dbReference>
<comment type="similarity">
    <text evidence="2 7">Belongs to the sodium:solute symporter (SSF) (TC 2.A.21) family.</text>
</comment>
<evidence type="ECO:0000256" key="1">
    <source>
        <dbReference type="ARBA" id="ARBA00004141"/>
    </source>
</evidence>
<keyword evidence="3" id="KW-0813">Transport</keyword>
<feature type="transmembrane region" description="Helical" evidence="8">
    <location>
        <begin position="94"/>
        <end position="123"/>
    </location>
</feature>
<feature type="transmembrane region" description="Helical" evidence="8">
    <location>
        <begin position="48"/>
        <end position="74"/>
    </location>
</feature>
<dbReference type="GO" id="GO:0022857">
    <property type="term" value="F:transmembrane transporter activity"/>
    <property type="evidence" value="ECO:0007669"/>
    <property type="project" value="InterPro"/>
</dbReference>
<feature type="transmembrane region" description="Helical" evidence="8">
    <location>
        <begin position="168"/>
        <end position="190"/>
    </location>
</feature>
<feature type="transmembrane region" description="Helical" evidence="8">
    <location>
        <begin position="6"/>
        <end position="27"/>
    </location>
</feature>
<organism evidence="9 10">
    <name type="scientific">Geofilum rubicundum JCM 15548</name>
    <dbReference type="NCBI Taxonomy" id="1236989"/>
    <lineage>
        <taxon>Bacteria</taxon>
        <taxon>Pseudomonadati</taxon>
        <taxon>Bacteroidota</taxon>
        <taxon>Bacteroidia</taxon>
        <taxon>Marinilabiliales</taxon>
        <taxon>Marinilabiliaceae</taxon>
        <taxon>Geofilum</taxon>
    </lineage>
</organism>
<proteinExistence type="inferred from homology"/>
<evidence type="ECO:0000256" key="6">
    <source>
        <dbReference type="ARBA" id="ARBA00023136"/>
    </source>
</evidence>
<evidence type="ECO:0000256" key="4">
    <source>
        <dbReference type="ARBA" id="ARBA00022692"/>
    </source>
</evidence>
<dbReference type="PROSITE" id="PS50283">
    <property type="entry name" value="NA_SOLUT_SYMP_3"/>
    <property type="match status" value="1"/>
</dbReference>
<keyword evidence="10" id="KW-1185">Reference proteome</keyword>
<evidence type="ECO:0000256" key="3">
    <source>
        <dbReference type="ARBA" id="ARBA00022448"/>
    </source>
</evidence>
<reference evidence="9 10" key="1">
    <citation type="journal article" date="2015" name="Microbes Environ.">
        <title>Distribution and evolution of nitrogen fixation genes in the phylum bacteroidetes.</title>
        <authorList>
            <person name="Inoue J."/>
            <person name="Oshima K."/>
            <person name="Suda W."/>
            <person name="Sakamoto M."/>
            <person name="Iino T."/>
            <person name="Noda S."/>
            <person name="Hongoh Y."/>
            <person name="Hattori M."/>
            <person name="Ohkuma M."/>
        </authorList>
    </citation>
    <scope>NUCLEOTIDE SEQUENCE [LARGE SCALE GENOMIC DNA]</scope>
    <source>
        <strain evidence="9">JCM 15548</strain>
    </source>
</reference>
<gene>
    <name evidence="9" type="ORF">JCM15548_12823</name>
</gene>
<comment type="subcellular location">
    <subcellularLocation>
        <location evidence="1">Membrane</location>
        <topology evidence="1">Multi-pass membrane protein</topology>
    </subcellularLocation>
</comment>
<comment type="caution">
    <text evidence="9">The sequence shown here is derived from an EMBL/GenBank/DDBJ whole genome shotgun (WGS) entry which is preliminary data.</text>
</comment>
<evidence type="ECO:0000313" key="9">
    <source>
        <dbReference type="EMBL" id="GAO30539.1"/>
    </source>
</evidence>
<dbReference type="STRING" id="1236989.JCM15548_12823"/>
<sequence>MSNVKISTLINWTFSIIPIWFIGMTLYQRIFAAKSAKEAKRAWFIAGLFEYPFMAFLGVFLGMLAKAAFASGIIPAAEMAMADNESAMPLMLKHVLPIGALGLIMAAYFSAILSTADSCLMAASGNISRDLFNYKKSKNALKVVQWMTLIIGILAIAVALYVPSVLELMLLSYGFMVSGLMAPVLGFLLFKKPSRKAAIASMIAGSATLLVLQITGFRLPWELDAVVPALSLSLLLMLLVQMMGQKD</sequence>
<dbReference type="Pfam" id="PF00474">
    <property type="entry name" value="SSF"/>
    <property type="match status" value="1"/>
</dbReference>
<dbReference type="InterPro" id="IPR050277">
    <property type="entry name" value="Sodium:Solute_Symporter"/>
</dbReference>
<accession>A0A0E9LZ64</accession>
<keyword evidence="4 8" id="KW-0812">Transmembrane</keyword>
<evidence type="ECO:0000256" key="2">
    <source>
        <dbReference type="ARBA" id="ARBA00006434"/>
    </source>
</evidence>
<dbReference type="InterPro" id="IPR001734">
    <property type="entry name" value="Na/solute_symporter"/>
</dbReference>
<dbReference type="EMBL" id="BAZW01000025">
    <property type="protein sequence ID" value="GAO30539.1"/>
    <property type="molecule type" value="Genomic_DNA"/>
</dbReference>
<dbReference type="Gene3D" id="1.20.1730.10">
    <property type="entry name" value="Sodium/glucose cotransporter"/>
    <property type="match status" value="1"/>
</dbReference>
<keyword evidence="5 8" id="KW-1133">Transmembrane helix</keyword>